<organism evidence="3 4">
    <name type="scientific">Szabonella alba</name>
    <dbReference type="NCBI Taxonomy" id="2804194"/>
    <lineage>
        <taxon>Bacteria</taxon>
        <taxon>Pseudomonadati</taxon>
        <taxon>Pseudomonadota</taxon>
        <taxon>Alphaproteobacteria</taxon>
        <taxon>Rhodobacterales</taxon>
        <taxon>Paracoccaceae</taxon>
        <taxon>Szabonella</taxon>
    </lineage>
</organism>
<sequence length="425" mass="47208">MRGLILVLALALMPFSAHAQDIAAAERAIAAGRHAEGLAMAEAVQPRDEAETVRRLWAIAVGYGRQGRPRAAIVPLERLVALQPADPRWRLELAAALAETGQQDRARYHYELARGADNLAPPIRRALEQRLDALDRDKNWYLDFRLALIPESNAEKRTGAERVTIGGLQFGINPNARERPATGLDFGLGVTLLPQLAPDLRARLSAQFDARLFDGNASDDVTLRMGAGLLRFADHGQRLSADLFTTRRWLAGRAYTRSVGLELGYSRRISERMTFGATLLRDRTDYLSTPFHADRNALFLQAMHVVSSQLLLRGGLRFENRRSANPGLAGDAAGISLGGQYLFAGGLRVALDLHFDRNDFDGLHPLFGIRRQDRRQQAVIQITNANWNYKGFAPVLKLGYDRQKSTVIMNDYRNLSAAIGFTRSF</sequence>
<gene>
    <name evidence="3" type="ORF">JL811_11905</name>
</gene>
<dbReference type="EMBL" id="JAESVN010000004">
    <property type="protein sequence ID" value="MBL4917925.1"/>
    <property type="molecule type" value="Genomic_DNA"/>
</dbReference>
<reference evidence="3" key="1">
    <citation type="submission" date="2021-01" db="EMBL/GenBank/DDBJ databases">
        <title>Tabrizicola alba sp. nov. a motile alkaliphilic bacterium isolated from a soda lake.</title>
        <authorList>
            <person name="Szuroczki S."/>
            <person name="Abbaszade G."/>
            <person name="Schumann P."/>
            <person name="Toth E."/>
        </authorList>
    </citation>
    <scope>NUCLEOTIDE SEQUENCE</scope>
    <source>
        <strain evidence="3">DMG-N-6</strain>
    </source>
</reference>
<comment type="caution">
    <text evidence="3">The sequence shown here is derived from an EMBL/GenBank/DDBJ whole genome shotgun (WGS) entry which is preliminary data.</text>
</comment>
<protein>
    <submittedName>
        <fullName evidence="3">DUF560 domain-containing protein</fullName>
    </submittedName>
</protein>
<dbReference type="InterPro" id="IPR011990">
    <property type="entry name" value="TPR-like_helical_dom_sf"/>
</dbReference>
<dbReference type="Gene3D" id="1.25.40.10">
    <property type="entry name" value="Tetratricopeptide repeat domain"/>
    <property type="match status" value="1"/>
</dbReference>
<evidence type="ECO:0000256" key="1">
    <source>
        <dbReference type="SAM" id="SignalP"/>
    </source>
</evidence>
<name>A0A8K0Y083_9RHOB</name>
<feature type="chain" id="PRO_5035457176" evidence="1">
    <location>
        <begin position="20"/>
        <end position="425"/>
    </location>
</feature>
<dbReference type="SUPFAM" id="SSF56935">
    <property type="entry name" value="Porins"/>
    <property type="match status" value="1"/>
</dbReference>
<keyword evidence="1" id="KW-0732">Signal</keyword>
<keyword evidence="4" id="KW-1185">Reference proteome</keyword>
<dbReference type="RefSeq" id="WP_202688836.1">
    <property type="nucleotide sequence ID" value="NZ_JAESVN010000004.1"/>
</dbReference>
<feature type="signal peptide" evidence="1">
    <location>
        <begin position="1"/>
        <end position="19"/>
    </location>
</feature>
<evidence type="ECO:0000313" key="3">
    <source>
        <dbReference type="EMBL" id="MBL4917925.1"/>
    </source>
</evidence>
<accession>A0A8K0Y083</accession>
<dbReference type="Proteomes" id="UP000648908">
    <property type="component" value="Unassembled WGS sequence"/>
</dbReference>
<evidence type="ECO:0000259" key="2">
    <source>
        <dbReference type="Pfam" id="PF04575"/>
    </source>
</evidence>
<dbReference type="AlphaFoldDB" id="A0A8K0Y083"/>
<feature type="domain" description="Surface lipoprotein assembly modifier C-terminal" evidence="2">
    <location>
        <begin position="140"/>
        <end position="425"/>
    </location>
</feature>
<evidence type="ECO:0000313" key="4">
    <source>
        <dbReference type="Proteomes" id="UP000648908"/>
    </source>
</evidence>
<proteinExistence type="predicted"/>
<dbReference type="InterPro" id="IPR007655">
    <property type="entry name" value="Slam_C"/>
</dbReference>
<dbReference type="Pfam" id="PF04575">
    <property type="entry name" value="SlipAM"/>
    <property type="match status" value="1"/>
</dbReference>
<dbReference type="SUPFAM" id="SSF48452">
    <property type="entry name" value="TPR-like"/>
    <property type="match status" value="1"/>
</dbReference>